<reference evidence="3" key="1">
    <citation type="submission" date="2020-09" db="EMBL/GenBank/DDBJ databases">
        <authorList>
            <person name="Kikuchi T."/>
        </authorList>
    </citation>
    <scope>NUCLEOTIDE SEQUENCE</scope>
    <source>
        <strain evidence="3">SH1</strain>
    </source>
</reference>
<dbReference type="Proteomes" id="UP000783686">
    <property type="component" value="Unassembled WGS sequence"/>
</dbReference>
<dbReference type="InterPro" id="IPR017853">
    <property type="entry name" value="GH"/>
</dbReference>
<dbReference type="EMBL" id="CAJFCW020000003">
    <property type="protein sequence ID" value="CAG9103481.1"/>
    <property type="molecule type" value="Genomic_DNA"/>
</dbReference>
<feature type="domain" description="GH18" evidence="2">
    <location>
        <begin position="395"/>
        <end position="749"/>
    </location>
</feature>
<dbReference type="GO" id="GO:0004568">
    <property type="term" value="F:chitinase activity"/>
    <property type="evidence" value="ECO:0007669"/>
    <property type="project" value="TreeGrafter"/>
</dbReference>
<dbReference type="PROSITE" id="PS51910">
    <property type="entry name" value="GH18_2"/>
    <property type="match status" value="3"/>
</dbReference>
<dbReference type="InterPro" id="IPR050314">
    <property type="entry name" value="Glycosyl_Hydrlase_18"/>
</dbReference>
<dbReference type="Proteomes" id="UP000614601">
    <property type="component" value="Unassembled WGS sequence"/>
</dbReference>
<feature type="domain" description="GH18" evidence="2">
    <location>
        <begin position="29"/>
        <end position="383"/>
    </location>
</feature>
<dbReference type="PANTHER" id="PTHR11177:SF400">
    <property type="entry name" value="ENDOCHITINASE-RELATED"/>
    <property type="match status" value="1"/>
</dbReference>
<evidence type="ECO:0000259" key="2">
    <source>
        <dbReference type="PROSITE" id="PS51910"/>
    </source>
</evidence>
<dbReference type="Gene3D" id="3.20.20.80">
    <property type="entry name" value="Glycosidases"/>
    <property type="match status" value="3"/>
</dbReference>
<dbReference type="GO" id="GO:0006032">
    <property type="term" value="P:chitin catabolic process"/>
    <property type="evidence" value="ECO:0007669"/>
    <property type="project" value="TreeGrafter"/>
</dbReference>
<evidence type="ECO:0000256" key="1">
    <source>
        <dbReference type="SAM" id="SignalP"/>
    </source>
</evidence>
<dbReference type="SUPFAM" id="SSF54556">
    <property type="entry name" value="Chitinase insertion domain"/>
    <property type="match status" value="1"/>
</dbReference>
<gene>
    <name evidence="3" type="ORF">BOKJ2_LOCUS5873</name>
</gene>
<dbReference type="SUPFAM" id="SSF51445">
    <property type="entry name" value="(Trans)glycosidases"/>
    <property type="match status" value="3"/>
</dbReference>
<name>A0A811KI25_9BILA</name>
<dbReference type="InterPro" id="IPR011583">
    <property type="entry name" value="Chitinase_II/V-like_cat"/>
</dbReference>
<dbReference type="Pfam" id="PF00704">
    <property type="entry name" value="Glyco_hydro_18"/>
    <property type="match status" value="3"/>
</dbReference>
<sequence length="1115" mass="125553">MKFSPWPTIVAIGILSLTSAITTSDSAKCAFYCFTFPQQNQTLSSLNKTLAAVPSLGCTHLVYGYAFTDENGRVKNPTENDIVLDSYYGNYKNLRGLKQGKNKVKTLLAVREAPGTNFIDQSYVQDLAITNMINLAKENSFDGIFLDLIQPTLSSFHFTRFLSELKQHISKDFILTLSVDASAVIRSADQLKKLEDSVSNFYIKADNVVGASSDAETLLLTPIETGGVIQEEVTLDYVADRLDAVLLERNKIVMGLSSWGRGYTMEEPQKAGVLVDTASFAKKGNSTSSDGRFAYQDMCHLFKKENYRYEQTMGAVWFVGNNANWYSLLPPKHKVVDQVLTWISNRHYSGVGIVQLEADDPENECKDNSYPLHRYINHKFQCAPREEVRGNTSPCNRFCTFRSYLKDVTVEFEKFQPEWCSYYIISTVDFGITGTIKQDDNFDAVFKQFNEWSAKVKPNLLVSIGDTVDSKTWKFVMRSDVARRDLLRNIQQLYDHRNIDGIVLSWTQGSMGGKGKPDSVAFHKFVKELKETLPKAIIIVTGTMEGTMSKDYDIPLLNRTVDYMLIEMFRFHDSSDTVTGHPSPLLSNSELLNDSEKTVEGLANEWVSLGLPRSKIVPQFTAQVMYQGLANEIDWRTDRIIGQSSNPAKVVKHRSREIMSQTELCQILSSNDTHSEFLPELAVPTAVKGNEFYAYDDIRSMKVKSIWSSLNQFGGIALSGLEMDNIQGQCPAGRAYPILRTIVDSQTCDMCLKEREPETFKKPECVGVPFRVVCSYRLPDANDVKSPLAPEDIPFKDCSEVVVEEIQLNSQGSLSFRDSTTEEKMNVLKSLDRMGKKLIGAIRCNMSSDEFAKLLTNLELIEDNIEKYLDTYGLDGIELRCDDMLTTDTQKKFSNLLRSLVNNSHSKKNRTKRQCPWTTSIRIPVWQTDLGTFYDVPTLKHLHHVALEPFQVENNKTQLISPLFSTESKSFTENSIDNTLKAWIKSGVPKSKILLHIPAYGIKQKMSKPAAADQELGAQVQGQVRVLTQAEVCKTIATPGVQNHMMFDMVATFSTTPALEFVTYETQQTIHYKIKYAVREQLAGVGLLTINEDDHGDICRRGKFPLLKEVHAAVC</sequence>
<accession>A0A811KI25</accession>
<dbReference type="GO" id="GO:0005576">
    <property type="term" value="C:extracellular region"/>
    <property type="evidence" value="ECO:0007669"/>
    <property type="project" value="TreeGrafter"/>
</dbReference>
<dbReference type="SMART" id="SM00636">
    <property type="entry name" value="Glyco_18"/>
    <property type="match status" value="1"/>
</dbReference>
<dbReference type="GO" id="GO:0005975">
    <property type="term" value="P:carbohydrate metabolic process"/>
    <property type="evidence" value="ECO:0007669"/>
    <property type="project" value="InterPro"/>
</dbReference>
<dbReference type="GO" id="GO:0008061">
    <property type="term" value="F:chitin binding"/>
    <property type="evidence" value="ECO:0007669"/>
    <property type="project" value="InterPro"/>
</dbReference>
<protein>
    <recommendedName>
        <fullName evidence="2">GH18 domain-containing protein</fullName>
    </recommendedName>
</protein>
<keyword evidence="4" id="KW-1185">Reference proteome</keyword>
<proteinExistence type="predicted"/>
<comment type="caution">
    <text evidence="3">The sequence shown here is derived from an EMBL/GenBank/DDBJ whole genome shotgun (WGS) entry which is preliminary data.</text>
</comment>
<evidence type="ECO:0000313" key="4">
    <source>
        <dbReference type="Proteomes" id="UP000614601"/>
    </source>
</evidence>
<dbReference type="InterPro" id="IPR029070">
    <property type="entry name" value="Chitinase_insertion_sf"/>
</dbReference>
<dbReference type="EMBL" id="CAJFDH010000003">
    <property type="protein sequence ID" value="CAD5214998.1"/>
    <property type="molecule type" value="Genomic_DNA"/>
</dbReference>
<organism evidence="3 4">
    <name type="scientific">Bursaphelenchus okinawaensis</name>
    <dbReference type="NCBI Taxonomy" id="465554"/>
    <lineage>
        <taxon>Eukaryota</taxon>
        <taxon>Metazoa</taxon>
        <taxon>Ecdysozoa</taxon>
        <taxon>Nematoda</taxon>
        <taxon>Chromadorea</taxon>
        <taxon>Rhabditida</taxon>
        <taxon>Tylenchina</taxon>
        <taxon>Tylenchomorpha</taxon>
        <taxon>Aphelenchoidea</taxon>
        <taxon>Aphelenchoididae</taxon>
        <taxon>Bursaphelenchus</taxon>
    </lineage>
</organism>
<dbReference type="PANTHER" id="PTHR11177">
    <property type="entry name" value="CHITINASE"/>
    <property type="match status" value="1"/>
</dbReference>
<keyword evidence="1" id="KW-0732">Signal</keyword>
<feature type="chain" id="PRO_5036221027" description="GH18 domain-containing protein" evidence="1">
    <location>
        <begin position="21"/>
        <end position="1115"/>
    </location>
</feature>
<dbReference type="OrthoDB" id="73875at2759"/>
<feature type="signal peptide" evidence="1">
    <location>
        <begin position="1"/>
        <end position="20"/>
    </location>
</feature>
<feature type="domain" description="GH18" evidence="2">
    <location>
        <begin position="770"/>
        <end position="1115"/>
    </location>
</feature>
<dbReference type="AlphaFoldDB" id="A0A811KI25"/>
<dbReference type="InterPro" id="IPR001223">
    <property type="entry name" value="Glyco_hydro18_cat"/>
</dbReference>
<dbReference type="Gene3D" id="3.10.50.10">
    <property type="match status" value="3"/>
</dbReference>
<evidence type="ECO:0000313" key="3">
    <source>
        <dbReference type="EMBL" id="CAD5214998.1"/>
    </source>
</evidence>